<dbReference type="EMBL" id="JH659381">
    <property type="protein sequence ID" value="EXK25872.1"/>
    <property type="molecule type" value="Genomic_DNA"/>
</dbReference>
<keyword evidence="1" id="KW-1133">Transmembrane helix</keyword>
<feature type="transmembrane region" description="Helical" evidence="1">
    <location>
        <begin position="58"/>
        <end position="81"/>
    </location>
</feature>
<dbReference type="VEuPathDB" id="FungiDB:FOMG_17524"/>
<keyword evidence="1" id="KW-0812">Transmembrane</keyword>
<organism evidence="2">
    <name type="scientific">Fusarium oxysporum f. sp. melonis 26406</name>
    <dbReference type="NCBI Taxonomy" id="1089452"/>
    <lineage>
        <taxon>Eukaryota</taxon>
        <taxon>Fungi</taxon>
        <taxon>Dikarya</taxon>
        <taxon>Ascomycota</taxon>
        <taxon>Pezizomycotina</taxon>
        <taxon>Sordariomycetes</taxon>
        <taxon>Hypocreomycetidae</taxon>
        <taxon>Hypocreales</taxon>
        <taxon>Nectriaceae</taxon>
        <taxon>Fusarium</taxon>
        <taxon>Fusarium oxysporum species complex</taxon>
    </lineage>
</organism>
<gene>
    <name evidence="2" type="ORF">FOMG_17524</name>
</gene>
<evidence type="ECO:0000313" key="2">
    <source>
        <dbReference type="EMBL" id="EXK25872.1"/>
    </source>
</evidence>
<evidence type="ECO:0000256" key="1">
    <source>
        <dbReference type="SAM" id="Phobius"/>
    </source>
</evidence>
<dbReference type="Gene3D" id="1.20.58.340">
    <property type="entry name" value="Magnesium transport protein CorA, transmembrane region"/>
    <property type="match status" value="1"/>
</dbReference>
<dbReference type="HOGENOM" id="CLU_1927703_0_0_1"/>
<reference evidence="2" key="2">
    <citation type="submission" date="2012-05" db="EMBL/GenBank/DDBJ databases">
        <title>Annotation of the Genome Sequence of Fusarium oxysporum f. sp. melonis 26406.</title>
        <authorList>
            <consortium name="The Broad Institute Genomics Platform"/>
            <person name="Ma L.-J."/>
            <person name="Corby-Kistler H."/>
            <person name="Broz K."/>
            <person name="Gale L.R."/>
            <person name="Jonkers W."/>
            <person name="O'Donnell K."/>
            <person name="Ploetz R."/>
            <person name="Steinberg C."/>
            <person name="Schwartz D.C."/>
            <person name="VanEtten H."/>
            <person name="Zhou S."/>
            <person name="Young S.K."/>
            <person name="Zeng Q."/>
            <person name="Gargeya S."/>
            <person name="Fitzgerald M."/>
            <person name="Abouelleil A."/>
            <person name="Alvarado L."/>
            <person name="Chapman S.B."/>
            <person name="Gainer-Dewar J."/>
            <person name="Goldberg J."/>
            <person name="Griggs A."/>
            <person name="Gujja S."/>
            <person name="Hansen M."/>
            <person name="Howarth C."/>
            <person name="Imamovic A."/>
            <person name="Ireland A."/>
            <person name="Larimer J."/>
            <person name="McCowan C."/>
            <person name="Murphy C."/>
            <person name="Pearson M."/>
            <person name="Poon T.W."/>
            <person name="Priest M."/>
            <person name="Roberts A."/>
            <person name="Saif S."/>
            <person name="Shea T."/>
            <person name="Sykes S."/>
            <person name="Wortman J."/>
            <person name="Nusbaum C."/>
            <person name="Birren B."/>
        </authorList>
    </citation>
    <scope>NUCLEOTIDE SEQUENCE</scope>
    <source>
        <strain evidence="2">26406</strain>
    </source>
</reference>
<accession>W9ZB76</accession>
<proteinExistence type="predicted"/>
<keyword evidence="1" id="KW-0472">Membrane</keyword>
<dbReference type="AlphaFoldDB" id="W9ZB76"/>
<protein>
    <submittedName>
        <fullName evidence="2">Uncharacterized protein</fullName>
    </submittedName>
</protein>
<reference evidence="2" key="1">
    <citation type="submission" date="2012-04" db="EMBL/GenBank/DDBJ databases">
        <title>The Genome Sequence of Fusarium oxysporum melonis.</title>
        <authorList>
            <consortium name="The Broad Institute Genome Sequencing Platform"/>
            <person name="Ma L.-J."/>
            <person name="Gale L.R."/>
            <person name="Schwartz D.C."/>
            <person name="Zhou S."/>
            <person name="Corby-Kistler H."/>
            <person name="Young S.K."/>
            <person name="Zeng Q."/>
            <person name="Gargeya S."/>
            <person name="Fitzgerald M."/>
            <person name="Haas B."/>
            <person name="Abouelleil A."/>
            <person name="Alvarado L."/>
            <person name="Arachchi H.M."/>
            <person name="Berlin A."/>
            <person name="Brown A."/>
            <person name="Chapman S.B."/>
            <person name="Chen Z."/>
            <person name="Dunbar C."/>
            <person name="Freedman E."/>
            <person name="Gearin G."/>
            <person name="Goldberg J."/>
            <person name="Griggs A."/>
            <person name="Gujja S."/>
            <person name="Heiman D."/>
            <person name="Howarth C."/>
            <person name="Larson L."/>
            <person name="Lui A."/>
            <person name="MacDonald P.J.P."/>
            <person name="Montmayeur A."/>
            <person name="Murphy C."/>
            <person name="Neiman D."/>
            <person name="Pearson M."/>
            <person name="Priest M."/>
            <person name="Roberts A."/>
            <person name="Saif S."/>
            <person name="Shea T."/>
            <person name="Shenoy N."/>
            <person name="Sisk P."/>
            <person name="Stolte C."/>
            <person name="Sykes S."/>
            <person name="Wortman J."/>
            <person name="Nusbaum C."/>
            <person name="Birren B."/>
        </authorList>
    </citation>
    <scope>NUCLEOTIDE SEQUENCE</scope>
    <source>
        <strain evidence="2">26406</strain>
    </source>
</reference>
<sequence>MVYSLTAQRDNAHSLNLARLSHSQNNINLHISKFAAYESRLSNRMAKESLKYGVDMQVIAAVTLGFLPGTFVATLFSTSFWNFQSDNEGRVVTWRIVSRMRTDGLELPPVLDLGTLPGTDDNGDIEEKNHV</sequence>
<dbReference type="Proteomes" id="UP000030703">
    <property type="component" value="Unassembled WGS sequence"/>
</dbReference>
<dbReference type="OrthoDB" id="5030973at2759"/>
<name>W9ZB76_FUSOX</name>